<keyword evidence="2" id="KW-1185">Reference proteome</keyword>
<organism evidence="1 2">
    <name type="scientific">Lentinus tigrinus ALCF2SS1-6</name>
    <dbReference type="NCBI Taxonomy" id="1328759"/>
    <lineage>
        <taxon>Eukaryota</taxon>
        <taxon>Fungi</taxon>
        <taxon>Dikarya</taxon>
        <taxon>Basidiomycota</taxon>
        <taxon>Agaricomycotina</taxon>
        <taxon>Agaricomycetes</taxon>
        <taxon>Polyporales</taxon>
        <taxon>Polyporaceae</taxon>
        <taxon>Lentinus</taxon>
    </lineage>
</organism>
<protein>
    <submittedName>
        <fullName evidence="1">Uncharacterized protein</fullName>
    </submittedName>
</protein>
<dbReference type="Proteomes" id="UP000313359">
    <property type="component" value="Unassembled WGS sequence"/>
</dbReference>
<evidence type="ECO:0000313" key="1">
    <source>
        <dbReference type="EMBL" id="RPD60450.1"/>
    </source>
</evidence>
<feature type="non-terminal residue" evidence="1">
    <location>
        <position position="1"/>
    </location>
</feature>
<sequence>TIPPVARTVPTARELYTQIVRTRYPDYQPQNDFELFVLGCDDLGDVEAEQLPMRLAREWSQFILMQGNDPAAAMACITELLEEPAEVTGVKPSPGDPDVVIIAIPGSSYSLRMWPGSLTRREYCLDFVYANNTDKSLKHPQGYSFDVYAPMSTRPWLGIGAQTLHSIEHNFGIPHQDVGEENEKIILRDGLLCVLTYTAEGGHRREVRFEVPVR</sequence>
<gene>
    <name evidence="1" type="ORF">L227DRAFT_487888</name>
</gene>
<name>A0A5C2S9R1_9APHY</name>
<reference evidence="1" key="1">
    <citation type="journal article" date="2018" name="Genome Biol. Evol.">
        <title>Genomics and development of Lentinus tigrinus, a white-rot wood-decaying mushroom with dimorphic fruiting bodies.</title>
        <authorList>
            <person name="Wu B."/>
            <person name="Xu Z."/>
            <person name="Knudson A."/>
            <person name="Carlson A."/>
            <person name="Chen N."/>
            <person name="Kovaka S."/>
            <person name="LaButti K."/>
            <person name="Lipzen A."/>
            <person name="Pennachio C."/>
            <person name="Riley R."/>
            <person name="Schakwitz W."/>
            <person name="Umezawa K."/>
            <person name="Ohm R.A."/>
            <person name="Grigoriev I.V."/>
            <person name="Nagy L.G."/>
            <person name="Gibbons J."/>
            <person name="Hibbett D."/>
        </authorList>
    </citation>
    <scope>NUCLEOTIDE SEQUENCE [LARGE SCALE GENOMIC DNA]</scope>
    <source>
        <strain evidence="1">ALCF2SS1-6</strain>
    </source>
</reference>
<proteinExistence type="predicted"/>
<feature type="non-terminal residue" evidence="1">
    <location>
        <position position="214"/>
    </location>
</feature>
<accession>A0A5C2S9R1</accession>
<evidence type="ECO:0000313" key="2">
    <source>
        <dbReference type="Proteomes" id="UP000313359"/>
    </source>
</evidence>
<dbReference type="EMBL" id="ML122266">
    <property type="protein sequence ID" value="RPD60450.1"/>
    <property type="molecule type" value="Genomic_DNA"/>
</dbReference>
<dbReference type="AlphaFoldDB" id="A0A5C2S9R1"/>
<dbReference type="OrthoDB" id="2628807at2759"/>